<dbReference type="EMBL" id="KQ981522">
    <property type="protein sequence ID" value="KYN40661.1"/>
    <property type="molecule type" value="Genomic_DNA"/>
</dbReference>
<accession>A0A195FJX7</accession>
<protein>
    <submittedName>
        <fullName evidence="1">Cytokine receptor-like factor 3</fullName>
    </submittedName>
</protein>
<gene>
    <name evidence="1" type="ORF">ALC56_04970</name>
</gene>
<evidence type="ECO:0000313" key="2">
    <source>
        <dbReference type="Proteomes" id="UP000078541"/>
    </source>
</evidence>
<dbReference type="AlphaFoldDB" id="A0A195FJX7"/>
<keyword evidence="2" id="KW-1185">Reference proteome</keyword>
<proteinExistence type="predicted"/>
<dbReference type="STRING" id="34720.A0A195FJX7"/>
<keyword evidence="1" id="KW-0675">Receptor</keyword>
<sequence>MGKAVVSSANQSFYDIIDTTSAVSTQSASSLKIRNKKTFPNIINREKSVSSLVPDHLHPSTSEYEINVLHYENDILSGNNFPQSHLKSSSTNCSLVKIQNDNTANERNAIKSNKGDEDKIISDMKNSWKMKDWMSPSQRKKYDNAQDNKSSYKRCSIKYSWQIIGISTQASLQDCNDSDYWSGILLKPSKNYNENKAEIDNNNKIDHAEQEYMRYPKGKLKKYLILNNHMEQISKALTKQKPSDKLELEQIDNYDGLLHKYMIKSLTPNISSKSSVISANGNERTKKEELLMRLTYALNKLNQYERNIENKKSIETSCLDVKDTLAQKGVVLPRNVEENVKGIIQSAQEYIVKLDCQLKDLDNADQQIENSMMITLKDIDETFQSLLDDVCHEINKRRELLILETEIHKHESLIPLRACRKEVEAQLQNAQNIISMSEGILQHPYRYTVNGFGKIISASNDIGRIPAVPYSEELPNINFDRPLNSYKEEIIEQISKLGCISRTIPVQIMNIKERPAGLFVKWHVTNPEYFAEEQIFIVEKANGEVFDSASNKFETVYRGYETSCFIRNIPVDQLITLRVRIQADNIARSIHHVTRTSIPPYSWELDNKNYMITNNGKIAAKVTNTISTLFSQGPQFDENHIIEFKFLEVSQEGDDDEGIALVYDPQGSNDTLKRAASLMITPQGKIFMDGDEKLMRLPRMRFGAVIMISAFRKNAHVLRVNIESENKCVTYDWRVQTPLYLAARFTESKKWHLKIE</sequence>
<organism evidence="1 2">
    <name type="scientific">Trachymyrmex septentrionalis</name>
    <dbReference type="NCBI Taxonomy" id="34720"/>
    <lineage>
        <taxon>Eukaryota</taxon>
        <taxon>Metazoa</taxon>
        <taxon>Ecdysozoa</taxon>
        <taxon>Arthropoda</taxon>
        <taxon>Hexapoda</taxon>
        <taxon>Insecta</taxon>
        <taxon>Pterygota</taxon>
        <taxon>Neoptera</taxon>
        <taxon>Endopterygota</taxon>
        <taxon>Hymenoptera</taxon>
        <taxon>Apocrita</taxon>
        <taxon>Aculeata</taxon>
        <taxon>Formicoidea</taxon>
        <taxon>Formicidae</taxon>
        <taxon>Myrmicinae</taxon>
        <taxon>Trachymyrmex</taxon>
    </lineage>
</organism>
<reference evidence="1 2" key="1">
    <citation type="submission" date="2016-03" db="EMBL/GenBank/DDBJ databases">
        <title>Trachymyrmex septentrionalis WGS genome.</title>
        <authorList>
            <person name="Nygaard S."/>
            <person name="Hu H."/>
            <person name="Boomsma J."/>
            <person name="Zhang G."/>
        </authorList>
    </citation>
    <scope>NUCLEOTIDE SEQUENCE [LARGE SCALE GENOMIC DNA]</scope>
    <source>
        <strain evidence="1">Tsep2-gDNA-1</strain>
        <tissue evidence="1">Whole body</tissue>
    </source>
</reference>
<evidence type="ECO:0000313" key="1">
    <source>
        <dbReference type="EMBL" id="KYN40661.1"/>
    </source>
</evidence>
<dbReference type="Proteomes" id="UP000078541">
    <property type="component" value="Unassembled WGS sequence"/>
</dbReference>
<name>A0A195FJX7_9HYME</name>